<gene>
    <name evidence="2" type="ORF">GPAL_1671</name>
</gene>
<dbReference type="STRING" id="1121922.GCA_000428905_02914"/>
<dbReference type="EMBL" id="BAEQ01000024">
    <property type="protein sequence ID" value="GAC28535.1"/>
    <property type="molecule type" value="Genomic_DNA"/>
</dbReference>
<reference evidence="3" key="1">
    <citation type="journal article" date="2014" name="Environ. Microbiol.">
        <title>Comparative genomics of the marine bacterial genus Glaciecola reveals the high degree of genomic diversity and genomic characteristic for cold adaptation.</title>
        <authorList>
            <person name="Qin Q.L."/>
            <person name="Xie B.B."/>
            <person name="Yu Y."/>
            <person name="Shu Y.L."/>
            <person name="Rong J.C."/>
            <person name="Zhang Y.J."/>
            <person name="Zhao D.L."/>
            <person name="Chen X.L."/>
            <person name="Zhang X.Y."/>
            <person name="Chen B."/>
            <person name="Zhou B.C."/>
            <person name="Zhang Y.Z."/>
        </authorList>
    </citation>
    <scope>NUCLEOTIDE SEQUENCE [LARGE SCALE GENOMIC DNA]</scope>
    <source>
        <strain evidence="3">ACAM 615</strain>
    </source>
</reference>
<organism evidence="2 3">
    <name type="scientific">Brumicola pallidula DSM 14239 = ACAM 615</name>
    <dbReference type="NCBI Taxonomy" id="1121922"/>
    <lineage>
        <taxon>Bacteria</taxon>
        <taxon>Pseudomonadati</taxon>
        <taxon>Pseudomonadota</taxon>
        <taxon>Gammaproteobacteria</taxon>
        <taxon>Alteromonadales</taxon>
        <taxon>Alteromonadaceae</taxon>
        <taxon>Brumicola</taxon>
    </lineage>
</organism>
<comment type="caution">
    <text evidence="2">The sequence shown here is derived from an EMBL/GenBank/DDBJ whole genome shotgun (WGS) entry which is preliminary data.</text>
</comment>
<proteinExistence type="predicted"/>
<accession>K6ZZ19</accession>
<evidence type="ECO:0000256" key="1">
    <source>
        <dbReference type="SAM" id="Phobius"/>
    </source>
</evidence>
<dbReference type="AlphaFoldDB" id="K6ZZ19"/>
<dbReference type="RefSeq" id="WP_006010771.1">
    <property type="nucleotide sequence ID" value="NZ_AUAV01000015.1"/>
</dbReference>
<keyword evidence="1" id="KW-0812">Transmembrane</keyword>
<keyword evidence="3" id="KW-1185">Reference proteome</keyword>
<keyword evidence="1" id="KW-0472">Membrane</keyword>
<evidence type="ECO:0000313" key="3">
    <source>
        <dbReference type="Proteomes" id="UP000006251"/>
    </source>
</evidence>
<keyword evidence="1" id="KW-1133">Transmembrane helix</keyword>
<sequence>MSDDTEFKEAFNGWYLLVILVTLLALPLMHIISGWYVFFFSN</sequence>
<dbReference type="Proteomes" id="UP000006251">
    <property type="component" value="Unassembled WGS sequence"/>
</dbReference>
<evidence type="ECO:0000313" key="2">
    <source>
        <dbReference type="EMBL" id="GAC28535.1"/>
    </source>
</evidence>
<name>K6ZZ19_9ALTE</name>
<feature type="transmembrane region" description="Helical" evidence="1">
    <location>
        <begin position="14"/>
        <end position="39"/>
    </location>
</feature>
<protein>
    <submittedName>
        <fullName evidence="2">Uncharacterized protein</fullName>
    </submittedName>
</protein>